<accession>A0A3N4ZSY6</accession>
<dbReference type="CDD" id="cd12797">
    <property type="entry name" value="M23_peptidase"/>
    <property type="match status" value="1"/>
</dbReference>
<sequence>MKLLLLAGALIAVLAVPLGVLPLVALTTPSGATASCSTAGGVAQVPDTLTATTHDGRAVRLNRTQLTHAATIVIVGGGIDGVGQDGLLVALTAGLTESRLLMYANTGAYPDSARYPHDADGSDHDSLGIFQMRPAAGWGTVAELMDPTYQARAFFGGPTGPNGGSPRGLLDIAGWTSLSAAAAAQAVEVSAHPDRYATWEPVAEKILTALTTRRPGTTPSSGTSLGASSPASAASTLPTAASTVFPLPAGTWTLTSGYGMRLNPVLRVWQVHTGVDLAAPSGTPVLATAAGRVVSAGYRTGRGNQIVLEHQVGGRVVASSYGHLRDGGIHVQVGDLVAVGQRIGDVGSTGNSTGPHLHFEIRPGGASQTGVDPDSWLATATEMTSAAVPAPSHCLVATS</sequence>
<dbReference type="PANTHER" id="PTHR21666:SF289">
    <property type="entry name" value="L-ALA--D-GLU ENDOPEPTIDASE"/>
    <property type="match status" value="1"/>
</dbReference>
<evidence type="ECO:0000259" key="3">
    <source>
        <dbReference type="Pfam" id="PF01551"/>
    </source>
</evidence>
<dbReference type="Pfam" id="PF01551">
    <property type="entry name" value="Peptidase_M23"/>
    <property type="match status" value="1"/>
</dbReference>
<evidence type="ECO:0000256" key="1">
    <source>
        <dbReference type="ARBA" id="ARBA00022729"/>
    </source>
</evidence>
<dbReference type="InterPro" id="IPR050570">
    <property type="entry name" value="Cell_wall_metabolism_enzyme"/>
</dbReference>
<gene>
    <name evidence="4" type="ORF">EDD32_3125</name>
</gene>
<reference evidence="4 5" key="1">
    <citation type="submission" date="2018-11" db="EMBL/GenBank/DDBJ databases">
        <title>Sequencing the genomes of 1000 actinobacteria strains.</title>
        <authorList>
            <person name="Klenk H.-P."/>
        </authorList>
    </citation>
    <scope>NUCLEOTIDE SEQUENCE [LARGE SCALE GENOMIC DNA]</scope>
    <source>
        <strain evidence="4 5">DSM 14418</strain>
    </source>
</reference>
<dbReference type="GO" id="GO:0004222">
    <property type="term" value="F:metalloendopeptidase activity"/>
    <property type="evidence" value="ECO:0007669"/>
    <property type="project" value="TreeGrafter"/>
</dbReference>
<dbReference type="RefSeq" id="WP_123918922.1">
    <property type="nucleotide sequence ID" value="NZ_RKRA01000001.1"/>
</dbReference>
<dbReference type="AlphaFoldDB" id="A0A3N4ZSY6"/>
<keyword evidence="5" id="KW-1185">Reference proteome</keyword>
<evidence type="ECO:0000313" key="5">
    <source>
        <dbReference type="Proteomes" id="UP000280726"/>
    </source>
</evidence>
<organism evidence="4 5">
    <name type="scientific">Georgenia muralis</name>
    <dbReference type="NCBI Taxonomy" id="154117"/>
    <lineage>
        <taxon>Bacteria</taxon>
        <taxon>Bacillati</taxon>
        <taxon>Actinomycetota</taxon>
        <taxon>Actinomycetes</taxon>
        <taxon>Micrococcales</taxon>
        <taxon>Bogoriellaceae</taxon>
        <taxon>Georgenia</taxon>
    </lineage>
</organism>
<dbReference type="PANTHER" id="PTHR21666">
    <property type="entry name" value="PEPTIDASE-RELATED"/>
    <property type="match status" value="1"/>
</dbReference>
<comment type="caution">
    <text evidence="4">The sequence shown here is derived from an EMBL/GenBank/DDBJ whole genome shotgun (WGS) entry which is preliminary data.</text>
</comment>
<feature type="region of interest" description="Disordered" evidence="2">
    <location>
        <begin position="210"/>
        <end position="233"/>
    </location>
</feature>
<dbReference type="EMBL" id="RKRA01000001">
    <property type="protein sequence ID" value="RPF28592.1"/>
    <property type="molecule type" value="Genomic_DNA"/>
</dbReference>
<keyword evidence="1" id="KW-0732">Signal</keyword>
<dbReference type="InterPro" id="IPR016047">
    <property type="entry name" value="M23ase_b-sheet_dom"/>
</dbReference>
<dbReference type="Proteomes" id="UP000280726">
    <property type="component" value="Unassembled WGS sequence"/>
</dbReference>
<dbReference type="SUPFAM" id="SSF51261">
    <property type="entry name" value="Duplicated hybrid motif"/>
    <property type="match status" value="1"/>
</dbReference>
<feature type="domain" description="M23ase beta-sheet core" evidence="3">
    <location>
        <begin position="271"/>
        <end position="366"/>
    </location>
</feature>
<dbReference type="OrthoDB" id="5496837at2"/>
<evidence type="ECO:0000256" key="2">
    <source>
        <dbReference type="SAM" id="MobiDB-lite"/>
    </source>
</evidence>
<protein>
    <submittedName>
        <fullName evidence="4">Peptidase M23-like protein</fullName>
    </submittedName>
</protein>
<proteinExistence type="predicted"/>
<name>A0A3N4ZSY6_9MICO</name>
<dbReference type="Gene3D" id="2.70.70.10">
    <property type="entry name" value="Glucose Permease (Domain IIA)"/>
    <property type="match status" value="1"/>
</dbReference>
<evidence type="ECO:0000313" key="4">
    <source>
        <dbReference type="EMBL" id="RPF28592.1"/>
    </source>
</evidence>
<dbReference type="InterPro" id="IPR011055">
    <property type="entry name" value="Dup_hybrid_motif"/>
</dbReference>